<sequence length="619" mass="68763">MKKILALIFSLFALQVVSDETAVTIHIIGDSTVCNYKGSAYPQTGWGQVLEYFFDASRVKINNVAIGGRSSKTFIQEGRLAALKNSVKKGDFIFVQFGHNDRYFGSKAREVPIDSLPYYLNQYVDSAFAWGAIPVLVSPMNMNTGKRNIFTEYNVHGVMQNISKEKKIPFVDLTMKSYNAYNSYNADYVSRYLFKTLKAGEYPNYPDGVNDGTTHFQEMGSLGHAQMICEELESNLTNANLSSNAKSALTNLVASMKKRYTITIQTNLNNYSGLITQAQNLPAESPMTLRVTPNAEVFEKWVDDDCNEISKEKIYYGFKTKARNVTYTAMFQGGAACKTIPHDKEEIEIPKSSSSEISSSSSSVESSSSFDSKICFAGIADAKWPSPIDMSFPEMGEGTTDSNHEGFTGAGFFNIANNATSTATYKITSDQSASNARVMIRYAFAGNSNRDMKIQIDNGIYDVQFPPTGSWDKWDTTYIENVWVDALDFEMKISSTTNDGGPNIDMIAFDIAGVYRTGCEAAKVENGKTDTTKTDTTTALKNFGKTKSFAFDAKNLTLMLPAGFVNLRVMNPLGQVVFAKTESVSAGTFHWLQTVNFPRGNYWMQIVIDHRTHFLHFAR</sequence>
<keyword evidence="7" id="KW-1185">Reference proteome</keyword>
<dbReference type="PANTHER" id="PTHR43695:SF1">
    <property type="entry name" value="RHAMNOGALACTURONAN ACETYLESTERASE"/>
    <property type="match status" value="1"/>
</dbReference>
<comment type="caution">
    <text evidence="6">The sequence shown here is derived from an EMBL/GenBank/DDBJ whole genome shotgun (WGS) entry which is preliminary data.</text>
</comment>
<keyword evidence="2" id="KW-0378">Hydrolase</keyword>
<name>A0ABX5LP90_9BACT</name>
<evidence type="ECO:0000259" key="5">
    <source>
        <dbReference type="PROSITE" id="PS51175"/>
    </source>
</evidence>
<dbReference type="RefSeq" id="WP_106198081.1">
    <property type="nucleotide sequence ID" value="NZ_JAXEIU010000055.1"/>
</dbReference>
<evidence type="ECO:0000256" key="2">
    <source>
        <dbReference type="ARBA" id="ARBA00022801"/>
    </source>
</evidence>
<evidence type="ECO:0000313" key="7">
    <source>
        <dbReference type="Proteomes" id="UP000245523"/>
    </source>
</evidence>
<dbReference type="Gene3D" id="2.60.120.260">
    <property type="entry name" value="Galactose-binding domain-like"/>
    <property type="match status" value="1"/>
</dbReference>
<dbReference type="InterPro" id="IPR005084">
    <property type="entry name" value="CBM6"/>
</dbReference>
<dbReference type="Pfam" id="PF00657">
    <property type="entry name" value="Lipase_GDSL"/>
    <property type="match status" value="1"/>
</dbReference>
<dbReference type="InterPro" id="IPR005638">
    <property type="entry name" value="Pest_crys_dom-III"/>
</dbReference>
<feature type="region of interest" description="Disordered" evidence="3">
    <location>
        <begin position="347"/>
        <end position="368"/>
    </location>
</feature>
<dbReference type="PANTHER" id="PTHR43695">
    <property type="entry name" value="PUTATIVE (AFU_ORTHOLOGUE AFUA_2G17250)-RELATED"/>
    <property type="match status" value="1"/>
</dbReference>
<comment type="similarity">
    <text evidence="1">Belongs to the 'GDSL' lipolytic enzyme family.</text>
</comment>
<feature type="domain" description="CBM6" evidence="5">
    <location>
        <begin position="386"/>
        <end position="510"/>
    </location>
</feature>
<keyword evidence="4" id="KW-0732">Signal</keyword>
<dbReference type="SUPFAM" id="SSF49785">
    <property type="entry name" value="Galactose-binding domain-like"/>
    <property type="match status" value="1"/>
</dbReference>
<dbReference type="InterPro" id="IPR008979">
    <property type="entry name" value="Galactose-bd-like_sf"/>
</dbReference>
<reference evidence="6 7" key="1">
    <citation type="submission" date="2018-05" db="EMBL/GenBank/DDBJ databases">
        <title>Animal gut microbial communities from fecal samples from Wisconsin, USA.</title>
        <authorList>
            <person name="Neumann A."/>
        </authorList>
    </citation>
    <scope>NUCLEOTIDE SEQUENCE [LARGE SCALE GENOMIC DNA]</scope>
    <source>
        <strain evidence="6 7">UWS4</strain>
    </source>
</reference>
<evidence type="ECO:0000256" key="4">
    <source>
        <dbReference type="SAM" id="SignalP"/>
    </source>
</evidence>
<dbReference type="Pfam" id="PF03944">
    <property type="entry name" value="Endotoxin_C"/>
    <property type="match status" value="1"/>
</dbReference>
<dbReference type="PROSITE" id="PS51175">
    <property type="entry name" value="CBM6"/>
    <property type="match status" value="1"/>
</dbReference>
<feature type="compositionally biased region" description="Low complexity" evidence="3">
    <location>
        <begin position="350"/>
        <end position="368"/>
    </location>
</feature>
<proteinExistence type="inferred from homology"/>
<dbReference type="SUPFAM" id="SSF52266">
    <property type="entry name" value="SGNH hydrolase"/>
    <property type="match status" value="1"/>
</dbReference>
<dbReference type="InterPro" id="IPR001087">
    <property type="entry name" value="GDSL"/>
</dbReference>
<organism evidence="6 7">
    <name type="scientific">Hallerella porci</name>
    <dbReference type="NCBI Taxonomy" id="1945871"/>
    <lineage>
        <taxon>Bacteria</taxon>
        <taxon>Pseudomonadati</taxon>
        <taxon>Fibrobacterota</taxon>
        <taxon>Fibrobacteria</taxon>
        <taxon>Fibrobacterales</taxon>
        <taxon>Fibrobacteraceae</taxon>
        <taxon>Hallerella</taxon>
    </lineage>
</organism>
<dbReference type="Gene3D" id="3.40.50.1110">
    <property type="entry name" value="SGNH hydrolase"/>
    <property type="match status" value="1"/>
</dbReference>
<feature type="chain" id="PRO_5047191153" evidence="4">
    <location>
        <begin position="19"/>
        <end position="619"/>
    </location>
</feature>
<gene>
    <name evidence="6" type="ORF">B0H50_101248</name>
</gene>
<accession>A0ABX5LP90</accession>
<dbReference type="EMBL" id="QGHD01000001">
    <property type="protein sequence ID" value="PWL04234.1"/>
    <property type="molecule type" value="Genomic_DNA"/>
</dbReference>
<evidence type="ECO:0000313" key="6">
    <source>
        <dbReference type="EMBL" id="PWL04234.1"/>
    </source>
</evidence>
<evidence type="ECO:0000256" key="1">
    <source>
        <dbReference type="ARBA" id="ARBA00008668"/>
    </source>
</evidence>
<dbReference type="Proteomes" id="UP000245523">
    <property type="component" value="Unassembled WGS sequence"/>
</dbReference>
<evidence type="ECO:0000256" key="3">
    <source>
        <dbReference type="SAM" id="MobiDB-lite"/>
    </source>
</evidence>
<dbReference type="InterPro" id="IPR037459">
    <property type="entry name" value="RhgT-like"/>
</dbReference>
<dbReference type="InterPro" id="IPR036514">
    <property type="entry name" value="SGNH_hydro_sf"/>
</dbReference>
<protein>
    <submittedName>
        <fullName evidence="6">Lysophospholipase L1-like esterase</fullName>
    </submittedName>
</protein>
<feature type="signal peptide" evidence="4">
    <location>
        <begin position="1"/>
        <end position="18"/>
    </location>
</feature>